<organism evidence="1 2">
    <name type="scientific">Neolewinella litorea</name>
    <dbReference type="NCBI Taxonomy" id="2562452"/>
    <lineage>
        <taxon>Bacteria</taxon>
        <taxon>Pseudomonadati</taxon>
        <taxon>Bacteroidota</taxon>
        <taxon>Saprospiria</taxon>
        <taxon>Saprospirales</taxon>
        <taxon>Lewinellaceae</taxon>
        <taxon>Neolewinella</taxon>
    </lineage>
</organism>
<dbReference type="AlphaFoldDB" id="A0A4S4NKQ9"/>
<keyword evidence="2" id="KW-1185">Reference proteome</keyword>
<accession>A0A4S4NKQ9</accession>
<evidence type="ECO:0008006" key="3">
    <source>
        <dbReference type="Google" id="ProtNLM"/>
    </source>
</evidence>
<sequence>MPAPAPDPTRNPHPLLPDGSFQGRRLPAALADGYVQVDGKADTDWVEFVRLLASEVNFVDAQNTVTDNWSPFYEKQAAVAAARLLAWPLEQLGRRFAEHRELIEDRQGTLSVDQLLDSLFDLLSSAVVALDRLTDRFPVGTPLRERAEALIAHQLAPAYGRWLAYHRAGAPVYFAALGADAVPDYLRDAYAAGGSLIATQDVVDGTVSLNPRWTGGLSWADHLAAIGTDEVVYGATPTAANAGEQILHAVGHAFFHGVYELFVSSALHLRAAARSEWERLQTDPGNAPHLALLLAYLRMRERQRAMLNGLTDRHLNFYYQRVLRTLPAPARPPRAFLTLEARKNLPATYLPAGTAFRGGKDEATGTERTFLNTGAVTVSLATVAEKRAVFKVADDPSVYDFPNENRKVFATADAGRLFAARVVDSGDGTGEAELPEEQNGWYPFGQQAVSGGHLIAGMEEARVGLAIASHYLYLREGTRTITFEFADLDPLPAYPGVEMKVLLTTEEGWHEVEATLQEQSLTVALPPEAPAIVAYAEEVHQQGLATSLPVARLELPQTAGSLTNNLLLRHRTFSRVYIGVDVKGVRQLALSGSAGVVDPSKPFHPFGAAPRKGDVLIIGHKESFQKEFAEVTPRWTWADATGATSVNVDQYSRQGGSWHHERSFSLNDGNFTDYFGNADRIVPDFSADAPFAVGATGGFLKLTLTGDWGHAAYPAALTDWAAKKANGETVGAVPAAPFNPLFAELSLDYLVDHASANVRNAQEGSHQLFHLTPFGSDPLPATGTRTFLPNLLPQSGDAVGADAGALYLGIEQWEAGSQLSLLFQIAEGTADPLLEKPEDHVRWHYLKDNQWVTFPNDKLSDGTEGLLRTGLVRLDLPAGTRAENARFNDARQWIRLSVAEKVNAVNRLLGVHAHGVEVAQAFTAGQSAANTPLPPGTVTKLALPRPGIKKVEQPYSTFGGAAPENRDTYFTRLSERLRHKNRGITEWDIEHLVLGAFPEVERVICLQHLQFAPRETPGTYDYHELRAGHFTVLPLGRSGEEGLRPYVSLSTREAIEAFLHARITCHATLHVRNPLFEEVQVRADVRYLEGTDESWAQTQIQTDLIDYISPWYDEGLAGLDFSAEVHRSGVVNFLEELPYVDYVKNLVLLHLADPTQNGAERLRATKLVSVLASAPHHLITPLHDLTVTGPTEVCAPPRRRARRARVTVTENPID</sequence>
<comment type="caution">
    <text evidence="1">The sequence shown here is derived from an EMBL/GenBank/DDBJ whole genome shotgun (WGS) entry which is preliminary data.</text>
</comment>
<name>A0A4S4NKQ9_9BACT</name>
<reference evidence="1 2" key="1">
    <citation type="submission" date="2019-04" db="EMBL/GenBank/DDBJ databases">
        <title>Lewinella litorea sp. nov., isolated from a marine sand.</title>
        <authorList>
            <person name="Yoon J.-H."/>
        </authorList>
    </citation>
    <scope>NUCLEOTIDE SEQUENCE [LARGE SCALE GENOMIC DNA]</scope>
    <source>
        <strain evidence="1 2">HSMS-39</strain>
    </source>
</reference>
<evidence type="ECO:0000313" key="2">
    <source>
        <dbReference type="Proteomes" id="UP000308528"/>
    </source>
</evidence>
<dbReference type="OrthoDB" id="9762853at2"/>
<gene>
    <name evidence="1" type="ORF">E4021_11680</name>
</gene>
<evidence type="ECO:0000313" key="1">
    <source>
        <dbReference type="EMBL" id="THH39407.1"/>
    </source>
</evidence>
<dbReference type="Proteomes" id="UP000308528">
    <property type="component" value="Unassembled WGS sequence"/>
</dbReference>
<dbReference type="EMBL" id="SRSF01000004">
    <property type="protein sequence ID" value="THH39407.1"/>
    <property type="molecule type" value="Genomic_DNA"/>
</dbReference>
<protein>
    <recommendedName>
        <fullName evidence="3">Baseplate protein J-like domain-containing protein</fullName>
    </recommendedName>
</protein>
<dbReference type="RefSeq" id="WP_136459540.1">
    <property type="nucleotide sequence ID" value="NZ_SRSF01000004.1"/>
</dbReference>
<proteinExistence type="predicted"/>